<keyword evidence="5" id="KW-1185">Reference proteome</keyword>
<dbReference type="EMBL" id="JBJHZX010000031">
    <property type="protein sequence ID" value="MFL0197478.1"/>
    <property type="molecule type" value="Genomic_DNA"/>
</dbReference>
<evidence type="ECO:0000256" key="2">
    <source>
        <dbReference type="ARBA" id="ARBA00022643"/>
    </source>
</evidence>
<dbReference type="PANTHER" id="PTHR43278:SF2">
    <property type="entry name" value="IRON-SULFUR FLAVOPROTEIN"/>
    <property type="match status" value="1"/>
</dbReference>
<keyword evidence="1" id="KW-0285">Flavoprotein</keyword>
<dbReference type="InterPro" id="IPR005025">
    <property type="entry name" value="FMN_Rdtase-like_dom"/>
</dbReference>
<dbReference type="SUPFAM" id="SSF52218">
    <property type="entry name" value="Flavoproteins"/>
    <property type="match status" value="1"/>
</dbReference>
<keyword evidence="2" id="KW-0288">FMN</keyword>
<dbReference type="PANTHER" id="PTHR43278">
    <property type="entry name" value="NAD(P)H-DEPENDENT FMN-CONTAINING OXIDOREDUCTASE YWQN-RELATED"/>
    <property type="match status" value="1"/>
</dbReference>
<sequence>MKVIAINGSPRKNKNTATLLIKALEGAASCGVETELIHLYDQNYKGCVSCFACKLKNGKSYGKCALKDDLTPILEKVSNANAIIFGSPIYLHSVTGAMRSFLERLIFQYLVYDTNHSSLFKRKIPAGFIYTMNVTRHQFKAEYEDELKSLQSCIEKTFGSFESLVVNDTYQFDDYSKYVAPLFDEKKKRKIKEEQFPLDCQNAFNMGVGFVKQANA</sequence>
<protein>
    <submittedName>
        <fullName evidence="4">Flavodoxin family protein</fullName>
    </submittedName>
</protein>
<comment type="caution">
    <text evidence="4">The sequence shown here is derived from an EMBL/GenBank/DDBJ whole genome shotgun (WGS) entry which is preliminary data.</text>
</comment>
<name>A0ABW8SP99_9CLOT</name>
<dbReference type="Gene3D" id="3.40.50.360">
    <property type="match status" value="1"/>
</dbReference>
<evidence type="ECO:0000313" key="5">
    <source>
        <dbReference type="Proteomes" id="UP001623660"/>
    </source>
</evidence>
<proteinExistence type="predicted"/>
<evidence type="ECO:0000256" key="1">
    <source>
        <dbReference type="ARBA" id="ARBA00022630"/>
    </source>
</evidence>
<accession>A0ABW8SP99</accession>
<dbReference type="Proteomes" id="UP001623660">
    <property type="component" value="Unassembled WGS sequence"/>
</dbReference>
<evidence type="ECO:0000259" key="3">
    <source>
        <dbReference type="Pfam" id="PF03358"/>
    </source>
</evidence>
<dbReference type="InterPro" id="IPR051796">
    <property type="entry name" value="ISF_SsuE-like"/>
</dbReference>
<dbReference type="RefSeq" id="WP_406793582.1">
    <property type="nucleotide sequence ID" value="NZ_JBJHZX010000031.1"/>
</dbReference>
<feature type="domain" description="NADPH-dependent FMN reductase-like" evidence="3">
    <location>
        <begin position="1"/>
        <end position="136"/>
    </location>
</feature>
<reference evidence="4 5" key="1">
    <citation type="submission" date="2024-11" db="EMBL/GenBank/DDBJ databases">
        <authorList>
            <person name="Heng Y.C."/>
            <person name="Lim A.C.H."/>
            <person name="Lee J.K.Y."/>
            <person name="Kittelmann S."/>
        </authorList>
    </citation>
    <scope>NUCLEOTIDE SEQUENCE [LARGE SCALE GENOMIC DNA]</scope>
    <source>
        <strain evidence="4 5">WILCCON 0269</strain>
    </source>
</reference>
<organism evidence="4 5">
    <name type="scientific">Candidatus Clostridium eludens</name>
    <dbReference type="NCBI Taxonomy" id="3381663"/>
    <lineage>
        <taxon>Bacteria</taxon>
        <taxon>Bacillati</taxon>
        <taxon>Bacillota</taxon>
        <taxon>Clostridia</taxon>
        <taxon>Eubacteriales</taxon>
        <taxon>Clostridiaceae</taxon>
        <taxon>Clostridium</taxon>
    </lineage>
</organism>
<evidence type="ECO:0000313" key="4">
    <source>
        <dbReference type="EMBL" id="MFL0197478.1"/>
    </source>
</evidence>
<dbReference type="InterPro" id="IPR029039">
    <property type="entry name" value="Flavoprotein-like_sf"/>
</dbReference>
<gene>
    <name evidence="4" type="ORF">ACJDU8_18195</name>
</gene>
<dbReference type="Pfam" id="PF03358">
    <property type="entry name" value="FMN_red"/>
    <property type="match status" value="1"/>
</dbReference>